<evidence type="ECO:0000256" key="5">
    <source>
        <dbReference type="ARBA" id="ARBA00023277"/>
    </source>
</evidence>
<evidence type="ECO:0000313" key="10">
    <source>
        <dbReference type="EMBL" id="GLI93188.1"/>
    </source>
</evidence>
<keyword evidence="5" id="KW-0119">Carbohydrate metabolism</keyword>
<dbReference type="RefSeq" id="WP_281802850.1">
    <property type="nucleotide sequence ID" value="NZ_BSEC01000001.1"/>
</dbReference>
<dbReference type="PANTHER" id="PTHR35923">
    <property type="entry name" value="MAJOR EXTRACELLULAR ENDOGLUCANASE"/>
    <property type="match status" value="1"/>
</dbReference>
<dbReference type="PANTHER" id="PTHR35923:SF2">
    <property type="entry name" value="ENDOGLUCANASE"/>
    <property type="match status" value="1"/>
</dbReference>
<dbReference type="Proteomes" id="UP001144323">
    <property type="component" value="Unassembled WGS sequence"/>
</dbReference>
<evidence type="ECO:0000256" key="1">
    <source>
        <dbReference type="ARBA" id="ARBA00000966"/>
    </source>
</evidence>
<keyword evidence="11" id="KW-1185">Reference proteome</keyword>
<evidence type="ECO:0000259" key="9">
    <source>
        <dbReference type="Pfam" id="PF00150"/>
    </source>
</evidence>
<feature type="chain" id="PRO_5040843773" description="cellulase" evidence="8">
    <location>
        <begin position="26"/>
        <end position="961"/>
    </location>
</feature>
<protein>
    <recommendedName>
        <fullName evidence="2">cellulase</fullName>
        <ecNumber evidence="2">3.2.1.4</ecNumber>
    </recommendedName>
</protein>
<dbReference type="AlphaFoldDB" id="A0A9W6LS46"/>
<keyword evidence="3" id="KW-0378">Hydrolase</keyword>
<dbReference type="EC" id="3.2.1.4" evidence="2"/>
<dbReference type="InterPro" id="IPR017853">
    <property type="entry name" value="GH"/>
</dbReference>
<evidence type="ECO:0000256" key="4">
    <source>
        <dbReference type="ARBA" id="ARBA00023001"/>
    </source>
</evidence>
<keyword evidence="7" id="KW-0624">Polysaccharide degradation</keyword>
<reference evidence="10" key="1">
    <citation type="journal article" date="2023" name="Int. J. Syst. Evol. Microbiol.">
        <title>Methylocystis iwaonis sp. nov., a type II methane-oxidizing bacterium from surface soil of a rice paddy field in Japan, and emended description of the genus Methylocystis (ex Whittenbury et al. 1970) Bowman et al. 1993.</title>
        <authorList>
            <person name="Kaise H."/>
            <person name="Sawadogo J.B."/>
            <person name="Alam M.S."/>
            <person name="Ueno C."/>
            <person name="Dianou D."/>
            <person name="Shinjo R."/>
            <person name="Asakawa S."/>
        </authorList>
    </citation>
    <scope>NUCLEOTIDE SEQUENCE</scope>
    <source>
        <strain evidence="10">LMG27198</strain>
    </source>
</reference>
<keyword evidence="8" id="KW-0732">Signal</keyword>
<feature type="signal peptide" evidence="8">
    <location>
        <begin position="1"/>
        <end position="25"/>
    </location>
</feature>
<sequence length="961" mass="102942">MRFFSIRAMALLILPAFFQSIPAQALVQAISADPSFLAHGWVAPGGTLNISTKVTANVGGVPPVNIGYALISQTSGVVLTSKTASFTLTQGQPATLSLAIPVPAGAAQGKFRAELRVSNGSIVLWSDPRSACFTISTTQPQSSGFLVPVRGCGELPNVVYTSGSQIVDANGAPLRISSVAWGGTEGRPGWASQGLWKLNYRRVMESFRSAGFNAIRIPWTDAILNARPSKANNFIDAGSLNNAELLDPAFPNPDARGVYTYKKTIDIFQHYADYAAQLGLKIIFEHHSNRGYAGQQQNGLWFSKDTTRNYCSDGEYVQGVDGSASSPSATFGRCNSPDSPPAKYVDYATFRQNWVTLASKFSGHPAVIGFELHNEPANMWSPCGSGAWVWCAPVQINWGVSNDQYDIKWMAEDVGNAIHAVNPNALIILEAPFAGYNGATTPQYVPRPKPPGTDPAVSAADGDLTAVAAYASKPVTLARPHKLSYSVHMYPHEIVGDRSLPSSANYSASYWMPEFGYLVARNIAPVLVSEIGACIAQGNTSQDALNFLNGAIPFLNGRMGVVWGPTLYANRQPISTSWWLGAVTYLADNTNNCTNQNDRNPNGLWSAWPTGDFVPFSLNRSETLAYTDQLLLKGTGDVSPDNAVVGAGGTVVDASRNVWAVVDGKVTFNGGPDSTTSNAVSIAYAGNRICYRATSGRWSCKAGTSWTAAASPLRASPDGFVSTQGGPLVIDAAGNFWGLGFGRVMINGAPDDATSAGEQIAWYRGAIWYMNTSGAWFSRTATTAWSAAAANPLPASTATKVITEGGGAIIDGRKNIWTIVDGVVVVNGVPDWTTANVIELAYAGGRIWQKNWAWLWRSKALPTDAWTPLDGQSTRPALPTSLSRATVVAGGGSIVTPTDWSWDWTISDGKVVVDGVVDETTRDVVQLAYFNNRVWQKNNVGSWWSKSRFFDSWIASPTPPF</sequence>
<dbReference type="GO" id="GO:0030245">
    <property type="term" value="P:cellulose catabolic process"/>
    <property type="evidence" value="ECO:0007669"/>
    <property type="project" value="UniProtKB-KW"/>
</dbReference>
<organism evidence="10 11">
    <name type="scientific">Methylocystis echinoides</name>
    <dbReference type="NCBI Taxonomy" id="29468"/>
    <lineage>
        <taxon>Bacteria</taxon>
        <taxon>Pseudomonadati</taxon>
        <taxon>Pseudomonadota</taxon>
        <taxon>Alphaproteobacteria</taxon>
        <taxon>Hyphomicrobiales</taxon>
        <taxon>Methylocystaceae</taxon>
        <taxon>Methylocystis</taxon>
    </lineage>
</organism>
<comment type="catalytic activity">
    <reaction evidence="1">
        <text>Endohydrolysis of (1-&gt;4)-beta-D-glucosidic linkages in cellulose, lichenin and cereal beta-D-glucans.</text>
        <dbReference type="EC" id="3.2.1.4"/>
    </reaction>
</comment>
<evidence type="ECO:0000256" key="8">
    <source>
        <dbReference type="SAM" id="SignalP"/>
    </source>
</evidence>
<comment type="caution">
    <text evidence="10">The sequence shown here is derived from an EMBL/GenBank/DDBJ whole genome shotgun (WGS) entry which is preliminary data.</text>
</comment>
<dbReference type="Gene3D" id="3.20.20.80">
    <property type="entry name" value="Glycosidases"/>
    <property type="match status" value="1"/>
</dbReference>
<dbReference type="GO" id="GO:0008810">
    <property type="term" value="F:cellulase activity"/>
    <property type="evidence" value="ECO:0007669"/>
    <property type="project" value="UniProtKB-EC"/>
</dbReference>
<feature type="domain" description="Glycoside hydrolase family 5" evidence="9">
    <location>
        <begin position="167"/>
        <end position="546"/>
    </location>
</feature>
<dbReference type="EMBL" id="BSEC01000001">
    <property type="protein sequence ID" value="GLI93188.1"/>
    <property type="molecule type" value="Genomic_DNA"/>
</dbReference>
<evidence type="ECO:0000256" key="2">
    <source>
        <dbReference type="ARBA" id="ARBA00012601"/>
    </source>
</evidence>
<dbReference type="SUPFAM" id="SSF51445">
    <property type="entry name" value="(Trans)glycosidases"/>
    <property type="match status" value="1"/>
</dbReference>
<proteinExistence type="predicted"/>
<gene>
    <name evidence="10" type="ORF">LMG27198_21800</name>
</gene>
<name>A0A9W6LS46_9HYPH</name>
<evidence type="ECO:0000256" key="3">
    <source>
        <dbReference type="ARBA" id="ARBA00022801"/>
    </source>
</evidence>
<keyword evidence="4" id="KW-0136">Cellulose degradation</keyword>
<keyword evidence="6" id="KW-0326">Glycosidase</keyword>
<accession>A0A9W6LS46</accession>
<evidence type="ECO:0000313" key="11">
    <source>
        <dbReference type="Proteomes" id="UP001144323"/>
    </source>
</evidence>
<dbReference type="Pfam" id="PF00150">
    <property type="entry name" value="Cellulase"/>
    <property type="match status" value="1"/>
</dbReference>
<evidence type="ECO:0000256" key="6">
    <source>
        <dbReference type="ARBA" id="ARBA00023295"/>
    </source>
</evidence>
<dbReference type="InterPro" id="IPR001547">
    <property type="entry name" value="Glyco_hydro_5"/>
</dbReference>
<evidence type="ECO:0000256" key="7">
    <source>
        <dbReference type="ARBA" id="ARBA00023326"/>
    </source>
</evidence>